<evidence type="ECO:0000313" key="3">
    <source>
        <dbReference type="Proteomes" id="UP001319200"/>
    </source>
</evidence>
<comment type="caution">
    <text evidence="2">The sequence shown here is derived from an EMBL/GenBank/DDBJ whole genome shotgun (WGS) entry which is preliminary data.</text>
</comment>
<evidence type="ECO:0008006" key="4">
    <source>
        <dbReference type="Google" id="ProtNLM"/>
    </source>
</evidence>
<evidence type="ECO:0000256" key="1">
    <source>
        <dbReference type="SAM" id="SignalP"/>
    </source>
</evidence>
<dbReference type="AlphaFoldDB" id="A0AAP2DK00"/>
<evidence type="ECO:0000313" key="2">
    <source>
        <dbReference type="EMBL" id="MBT1696919.1"/>
    </source>
</evidence>
<sequence>MKRLKIFLPVMFVFAVTMSQAQTASQSFNDEDLKKYAITMDSVKGMQATLQDIIAEMVQKNTVMSVARYNELFKIANDQAKLTEAKATPEEIKFVNDVAAKRKEETTRINNTYQALAKEYVGLKAFNAIKKSLASDETVKAKYDAMSKELESKGGE</sequence>
<dbReference type="EMBL" id="JAHESF010000006">
    <property type="protein sequence ID" value="MBT1696919.1"/>
    <property type="molecule type" value="Genomic_DNA"/>
</dbReference>
<organism evidence="2 3">
    <name type="scientific">Chryseosolibacter histidini</name>
    <dbReference type="NCBI Taxonomy" id="2782349"/>
    <lineage>
        <taxon>Bacteria</taxon>
        <taxon>Pseudomonadati</taxon>
        <taxon>Bacteroidota</taxon>
        <taxon>Cytophagia</taxon>
        <taxon>Cytophagales</taxon>
        <taxon>Chryseotaleaceae</taxon>
        <taxon>Chryseosolibacter</taxon>
    </lineage>
</organism>
<dbReference type="RefSeq" id="WP_254162475.1">
    <property type="nucleotide sequence ID" value="NZ_JAHESF010000006.1"/>
</dbReference>
<keyword evidence="3" id="KW-1185">Reference proteome</keyword>
<keyword evidence="1" id="KW-0732">Signal</keyword>
<protein>
    <recommendedName>
        <fullName evidence="4">DUF4168 domain-containing protein</fullName>
    </recommendedName>
</protein>
<reference evidence="2 3" key="1">
    <citation type="submission" date="2021-05" db="EMBL/GenBank/DDBJ databases">
        <title>A Polyphasic approach of four new species of the genus Ohtaekwangia: Ohtaekwangia histidinii sp. nov., Ohtaekwangia cretensis sp. nov., Ohtaekwangia indiensis sp. nov., Ohtaekwangia reichenbachii sp. nov. from diverse environment.</title>
        <authorList>
            <person name="Octaviana S."/>
        </authorList>
    </citation>
    <scope>NUCLEOTIDE SEQUENCE [LARGE SCALE GENOMIC DNA]</scope>
    <source>
        <strain evidence="2 3">PWU4</strain>
    </source>
</reference>
<proteinExistence type="predicted"/>
<name>A0AAP2DK00_9BACT</name>
<dbReference type="Proteomes" id="UP001319200">
    <property type="component" value="Unassembled WGS sequence"/>
</dbReference>
<feature type="chain" id="PRO_5042890218" description="DUF4168 domain-containing protein" evidence="1">
    <location>
        <begin position="22"/>
        <end position="156"/>
    </location>
</feature>
<gene>
    <name evidence="2" type="ORF">KK083_08550</name>
</gene>
<accession>A0AAP2DK00</accession>
<feature type="signal peptide" evidence="1">
    <location>
        <begin position="1"/>
        <end position="21"/>
    </location>
</feature>